<dbReference type="InterPro" id="IPR014001">
    <property type="entry name" value="Helicase_ATP-bd"/>
</dbReference>
<dbReference type="InterPro" id="IPR011545">
    <property type="entry name" value="DEAD/DEAH_box_helicase_dom"/>
</dbReference>
<evidence type="ECO:0000259" key="10">
    <source>
        <dbReference type="PROSITE" id="PS51195"/>
    </source>
</evidence>
<dbReference type="Proteomes" id="UP000317893">
    <property type="component" value="Unassembled WGS sequence"/>
</dbReference>
<feature type="domain" description="Helicase ATP-binding" evidence="8">
    <location>
        <begin position="34"/>
        <end position="209"/>
    </location>
</feature>
<keyword evidence="2" id="KW-0378">Hydrolase</keyword>
<dbReference type="InterPro" id="IPR014014">
    <property type="entry name" value="RNA_helicase_DEAD_Q_motif"/>
</dbReference>
<feature type="domain" description="Helicase C-terminal" evidence="9">
    <location>
        <begin position="235"/>
        <end position="383"/>
    </location>
</feature>
<feature type="domain" description="DEAD-box RNA helicase Q" evidence="10">
    <location>
        <begin position="3"/>
        <end position="31"/>
    </location>
</feature>
<keyword evidence="3 11" id="KW-0347">Helicase</keyword>
<dbReference type="RefSeq" id="WP_141847952.1">
    <property type="nucleotide sequence ID" value="NZ_BAAAPR010000004.1"/>
</dbReference>
<dbReference type="SUPFAM" id="SSF52540">
    <property type="entry name" value="P-loop containing nucleoside triphosphate hydrolases"/>
    <property type="match status" value="1"/>
</dbReference>
<dbReference type="GO" id="GO:0003676">
    <property type="term" value="F:nucleic acid binding"/>
    <property type="evidence" value="ECO:0007669"/>
    <property type="project" value="InterPro"/>
</dbReference>
<feature type="compositionally biased region" description="Gly residues" evidence="7">
    <location>
        <begin position="455"/>
        <end position="466"/>
    </location>
</feature>
<feature type="short sequence motif" description="Q motif" evidence="6">
    <location>
        <begin position="3"/>
        <end position="31"/>
    </location>
</feature>
<dbReference type="PANTHER" id="PTHR47959:SF13">
    <property type="entry name" value="ATP-DEPENDENT RNA HELICASE RHLE"/>
    <property type="match status" value="1"/>
</dbReference>
<name>A0A542DZF7_9MICO</name>
<dbReference type="Gene3D" id="3.40.50.300">
    <property type="entry name" value="P-loop containing nucleotide triphosphate hydrolases"/>
    <property type="match status" value="2"/>
</dbReference>
<dbReference type="OrthoDB" id="9805696at2"/>
<feature type="compositionally biased region" description="Low complexity" evidence="7">
    <location>
        <begin position="442"/>
        <end position="454"/>
    </location>
</feature>
<protein>
    <submittedName>
        <fullName evidence="11">Superfamily II DNA/RNA helicase</fullName>
    </submittedName>
</protein>
<comment type="caution">
    <text evidence="11">The sequence shown here is derived from an EMBL/GenBank/DDBJ whole genome shotgun (WGS) entry which is preliminary data.</text>
</comment>
<keyword evidence="12" id="KW-1185">Reference proteome</keyword>
<dbReference type="GO" id="GO:0005524">
    <property type="term" value="F:ATP binding"/>
    <property type="evidence" value="ECO:0007669"/>
    <property type="project" value="UniProtKB-KW"/>
</dbReference>
<accession>A0A542DZF7</accession>
<keyword evidence="1" id="KW-0547">Nucleotide-binding</keyword>
<evidence type="ECO:0000256" key="1">
    <source>
        <dbReference type="ARBA" id="ARBA00022741"/>
    </source>
</evidence>
<dbReference type="SMART" id="SM00490">
    <property type="entry name" value="HELICc"/>
    <property type="match status" value="1"/>
</dbReference>
<dbReference type="Pfam" id="PF00270">
    <property type="entry name" value="DEAD"/>
    <property type="match status" value="1"/>
</dbReference>
<dbReference type="EMBL" id="VFMN01000001">
    <property type="protein sequence ID" value="TQJ08436.1"/>
    <property type="molecule type" value="Genomic_DNA"/>
</dbReference>
<evidence type="ECO:0000256" key="7">
    <source>
        <dbReference type="SAM" id="MobiDB-lite"/>
    </source>
</evidence>
<sequence length="495" mass="50557">MSTTFADLGVPAPIVQALAADGITAPFPIQAATMADALAGRDVLGRGRTGSGKTVAFAVPTVAALAKSRRPRTPGRPRALLLVPTRELAVQVQATITPLATAMGLRTMTIFGGVGQGPQVSALKRGVDVVVATPGRLEDLIAQGHCRLDQVEVTVLDEADHLSDLGFLPAVRRLLTATPADGQRLLFSATLDQAVDQVVKRFLHQPVTHSVDSAASPVPAMTHHLLQVTADGKAGVVQRLVGGQGRTVAFTRTKHRAKKLAKELTAAGIPAVDLHGNLSQAARQRNLAAFGSGETRVLVATDIAARGIHVDDVALVVHVDPPTEHKAYLHRSGRTARAGNEGVVVTVSTRDEHRDVTQMMRKAGIKPRLADVTVAHPVLEELAGPQAAFVEPAPVVAAAPSGGGGGRGRGSRGGVRGGASPSSNGAAGSASSRGRRGGSRSGSGSASVYSTSTGSRGGAPRGGGQSRPGQRSGAAPAGSTGGAAAFSSSRSRRSR</sequence>
<dbReference type="InterPro" id="IPR044742">
    <property type="entry name" value="DEAD/DEAH_RhlB"/>
</dbReference>
<dbReference type="GO" id="GO:0005829">
    <property type="term" value="C:cytosol"/>
    <property type="evidence" value="ECO:0007669"/>
    <property type="project" value="TreeGrafter"/>
</dbReference>
<dbReference type="GO" id="GO:0016787">
    <property type="term" value="F:hydrolase activity"/>
    <property type="evidence" value="ECO:0007669"/>
    <property type="project" value="UniProtKB-KW"/>
</dbReference>
<feature type="compositionally biased region" description="Low complexity" evidence="7">
    <location>
        <begin position="467"/>
        <end position="489"/>
    </location>
</feature>
<dbReference type="GO" id="GO:0003724">
    <property type="term" value="F:RNA helicase activity"/>
    <property type="evidence" value="ECO:0007669"/>
    <property type="project" value="InterPro"/>
</dbReference>
<dbReference type="PROSITE" id="PS51194">
    <property type="entry name" value="HELICASE_CTER"/>
    <property type="match status" value="1"/>
</dbReference>
<evidence type="ECO:0000259" key="8">
    <source>
        <dbReference type="PROSITE" id="PS51192"/>
    </source>
</evidence>
<evidence type="ECO:0000313" key="12">
    <source>
        <dbReference type="Proteomes" id="UP000317893"/>
    </source>
</evidence>
<evidence type="ECO:0000313" key="11">
    <source>
        <dbReference type="EMBL" id="TQJ08436.1"/>
    </source>
</evidence>
<feature type="region of interest" description="Disordered" evidence="7">
    <location>
        <begin position="398"/>
        <end position="495"/>
    </location>
</feature>
<dbReference type="InterPro" id="IPR001650">
    <property type="entry name" value="Helicase_C-like"/>
</dbReference>
<evidence type="ECO:0000256" key="2">
    <source>
        <dbReference type="ARBA" id="ARBA00022801"/>
    </source>
</evidence>
<dbReference type="InterPro" id="IPR027417">
    <property type="entry name" value="P-loop_NTPase"/>
</dbReference>
<evidence type="ECO:0000259" key="9">
    <source>
        <dbReference type="PROSITE" id="PS51194"/>
    </source>
</evidence>
<organism evidence="11 12">
    <name type="scientific">Lapillicoccus jejuensis</name>
    <dbReference type="NCBI Taxonomy" id="402171"/>
    <lineage>
        <taxon>Bacteria</taxon>
        <taxon>Bacillati</taxon>
        <taxon>Actinomycetota</taxon>
        <taxon>Actinomycetes</taxon>
        <taxon>Micrococcales</taxon>
        <taxon>Intrasporangiaceae</taxon>
        <taxon>Lapillicoccus</taxon>
    </lineage>
</organism>
<evidence type="ECO:0000256" key="6">
    <source>
        <dbReference type="PROSITE-ProRule" id="PRU00552"/>
    </source>
</evidence>
<dbReference type="AlphaFoldDB" id="A0A542DZF7"/>
<dbReference type="PROSITE" id="PS51195">
    <property type="entry name" value="Q_MOTIF"/>
    <property type="match status" value="1"/>
</dbReference>
<evidence type="ECO:0000256" key="4">
    <source>
        <dbReference type="ARBA" id="ARBA00022840"/>
    </source>
</evidence>
<feature type="compositionally biased region" description="Low complexity" evidence="7">
    <location>
        <begin position="418"/>
        <end position="432"/>
    </location>
</feature>
<dbReference type="PROSITE" id="PS51192">
    <property type="entry name" value="HELICASE_ATP_BIND_1"/>
    <property type="match status" value="1"/>
</dbReference>
<dbReference type="SMART" id="SM00487">
    <property type="entry name" value="DEXDc"/>
    <property type="match status" value="1"/>
</dbReference>
<feature type="compositionally biased region" description="Gly residues" evidence="7">
    <location>
        <begin position="401"/>
        <end position="417"/>
    </location>
</feature>
<evidence type="ECO:0000256" key="3">
    <source>
        <dbReference type="ARBA" id="ARBA00022806"/>
    </source>
</evidence>
<proteinExistence type="inferred from homology"/>
<reference evidence="11 12" key="1">
    <citation type="submission" date="2019-06" db="EMBL/GenBank/DDBJ databases">
        <title>Sequencing the genomes of 1000 actinobacteria strains.</title>
        <authorList>
            <person name="Klenk H.-P."/>
        </authorList>
    </citation>
    <scope>NUCLEOTIDE SEQUENCE [LARGE SCALE GENOMIC DNA]</scope>
    <source>
        <strain evidence="11 12">DSM 18607</strain>
    </source>
</reference>
<dbReference type="InterPro" id="IPR050079">
    <property type="entry name" value="DEAD_box_RNA_helicase"/>
</dbReference>
<dbReference type="PANTHER" id="PTHR47959">
    <property type="entry name" value="ATP-DEPENDENT RNA HELICASE RHLE-RELATED"/>
    <property type="match status" value="1"/>
</dbReference>
<keyword evidence="4" id="KW-0067">ATP-binding</keyword>
<dbReference type="Pfam" id="PF00271">
    <property type="entry name" value="Helicase_C"/>
    <property type="match status" value="1"/>
</dbReference>
<evidence type="ECO:0000256" key="5">
    <source>
        <dbReference type="ARBA" id="ARBA00038437"/>
    </source>
</evidence>
<comment type="similarity">
    <text evidence="5">Belongs to the DEAD box helicase family.</text>
</comment>
<dbReference type="CDD" id="cd00268">
    <property type="entry name" value="DEADc"/>
    <property type="match status" value="1"/>
</dbReference>
<gene>
    <name evidence="11" type="ORF">FB458_1524</name>
</gene>
<dbReference type="CDD" id="cd18787">
    <property type="entry name" value="SF2_C_DEAD"/>
    <property type="match status" value="1"/>
</dbReference>